<organism evidence="1 2">
    <name type="scientific">Gigaspora margarita</name>
    <dbReference type="NCBI Taxonomy" id="4874"/>
    <lineage>
        <taxon>Eukaryota</taxon>
        <taxon>Fungi</taxon>
        <taxon>Fungi incertae sedis</taxon>
        <taxon>Mucoromycota</taxon>
        <taxon>Glomeromycotina</taxon>
        <taxon>Glomeromycetes</taxon>
        <taxon>Diversisporales</taxon>
        <taxon>Gigasporaceae</taxon>
        <taxon>Gigaspora</taxon>
    </lineage>
</organism>
<proteinExistence type="predicted"/>
<name>A0ABN7WER5_GIGMA</name>
<gene>
    <name evidence="1" type="ORF">GMARGA_LOCUS29931</name>
</gene>
<protein>
    <submittedName>
        <fullName evidence="1">36423_t:CDS:1</fullName>
    </submittedName>
</protein>
<feature type="non-terminal residue" evidence="1">
    <location>
        <position position="1"/>
    </location>
</feature>
<reference evidence="1 2" key="1">
    <citation type="submission" date="2021-06" db="EMBL/GenBank/DDBJ databases">
        <authorList>
            <person name="Kallberg Y."/>
            <person name="Tangrot J."/>
            <person name="Rosling A."/>
        </authorList>
    </citation>
    <scope>NUCLEOTIDE SEQUENCE [LARGE SCALE GENOMIC DNA]</scope>
    <source>
        <strain evidence="1 2">120-4 pot B 10/14</strain>
    </source>
</reference>
<comment type="caution">
    <text evidence="1">The sequence shown here is derived from an EMBL/GenBank/DDBJ whole genome shotgun (WGS) entry which is preliminary data.</text>
</comment>
<keyword evidence="2" id="KW-1185">Reference proteome</keyword>
<evidence type="ECO:0000313" key="1">
    <source>
        <dbReference type="EMBL" id="CAG8829210.1"/>
    </source>
</evidence>
<accession>A0ABN7WER5</accession>
<sequence>IYQNACSFKKQKKRKFTTPQWPYYSNYEKANGSYMVEEKCKTIELVRRTSNKFATKTYFLDLTMLGQWVKNFSQDNFSNKNLQRVGSERYVLFLEEKAQLYE</sequence>
<dbReference type="Proteomes" id="UP000789901">
    <property type="component" value="Unassembled WGS sequence"/>
</dbReference>
<dbReference type="EMBL" id="CAJVQB010041142">
    <property type="protein sequence ID" value="CAG8829210.1"/>
    <property type="molecule type" value="Genomic_DNA"/>
</dbReference>
<evidence type="ECO:0000313" key="2">
    <source>
        <dbReference type="Proteomes" id="UP000789901"/>
    </source>
</evidence>